<evidence type="ECO:0000256" key="2">
    <source>
        <dbReference type="ARBA" id="ARBA00022473"/>
    </source>
</evidence>
<reference evidence="12" key="1">
    <citation type="submission" date="2012-12" db="EMBL/GenBank/DDBJ databases">
        <authorList>
            <person name="Hellsten U."/>
            <person name="Grimwood J."/>
            <person name="Chapman J.A."/>
            <person name="Shapiro H."/>
            <person name="Aerts A."/>
            <person name="Otillar R.P."/>
            <person name="Terry A.Y."/>
            <person name="Boore J.L."/>
            <person name="Simakov O."/>
            <person name="Marletaz F."/>
            <person name="Cho S.-J."/>
            <person name="Edsinger-Gonzales E."/>
            <person name="Havlak P."/>
            <person name="Kuo D.-H."/>
            <person name="Larsson T."/>
            <person name="Lv J."/>
            <person name="Arendt D."/>
            <person name="Savage R."/>
            <person name="Osoegawa K."/>
            <person name="de Jong P."/>
            <person name="Lindberg D.R."/>
            <person name="Seaver E.C."/>
            <person name="Weisblat D.A."/>
            <person name="Putnam N.H."/>
            <person name="Grigoriev I.V."/>
            <person name="Rokhsar D.S."/>
        </authorList>
    </citation>
    <scope>NUCLEOTIDE SEQUENCE</scope>
    <source>
        <strain evidence="12">I ESC-2004</strain>
    </source>
</reference>
<accession>R7TLA0</accession>
<dbReference type="PRINTS" id="PR00031">
    <property type="entry name" value="HTHREPRESSR"/>
</dbReference>
<dbReference type="PRINTS" id="PR00024">
    <property type="entry name" value="HOMEOBOX"/>
</dbReference>
<evidence type="ECO:0000313" key="11">
    <source>
        <dbReference type="EnsemblMetazoa" id="CapteP219807"/>
    </source>
</evidence>
<dbReference type="GO" id="GO:0000981">
    <property type="term" value="F:DNA-binding transcription factor activity, RNA polymerase II-specific"/>
    <property type="evidence" value="ECO:0007669"/>
    <property type="project" value="InterPro"/>
</dbReference>
<dbReference type="SMART" id="SM00389">
    <property type="entry name" value="HOX"/>
    <property type="match status" value="1"/>
</dbReference>
<keyword evidence="12" id="KW-1185">Reference proteome</keyword>
<dbReference type="InterPro" id="IPR001356">
    <property type="entry name" value="HD"/>
</dbReference>
<dbReference type="Proteomes" id="UP000014760">
    <property type="component" value="Unassembled WGS sequence"/>
</dbReference>
<dbReference type="PANTHER" id="PTHR45946">
    <property type="entry name" value="HOMEOBOX PROTEIN ROUGH-RELATED"/>
    <property type="match status" value="1"/>
</dbReference>
<dbReference type="PROSITE" id="PS50071">
    <property type="entry name" value="HOMEOBOX_2"/>
    <property type="match status" value="1"/>
</dbReference>
<dbReference type="Gene3D" id="1.10.10.60">
    <property type="entry name" value="Homeodomain-like"/>
    <property type="match status" value="1"/>
</dbReference>
<comment type="subcellular location">
    <subcellularLocation>
        <location evidence="1 6 7">Nucleus</location>
    </subcellularLocation>
</comment>
<dbReference type="InterPro" id="IPR046327">
    <property type="entry name" value="HXA1/B1/D1"/>
</dbReference>
<name>R7TLA0_CAPTE</name>
<gene>
    <name evidence="10" type="ORF">CAPTEDRAFT_219807</name>
</gene>
<dbReference type="EMBL" id="AMQN01002894">
    <property type="status" value="NOT_ANNOTATED_CDS"/>
    <property type="molecule type" value="Genomic_DNA"/>
</dbReference>
<dbReference type="GO" id="GO:0000978">
    <property type="term" value="F:RNA polymerase II cis-regulatory region sequence-specific DNA binding"/>
    <property type="evidence" value="ECO:0007669"/>
    <property type="project" value="TreeGrafter"/>
</dbReference>
<feature type="domain" description="Homeobox" evidence="9">
    <location>
        <begin position="218"/>
        <end position="278"/>
    </location>
</feature>
<keyword evidence="3 6" id="KW-0238">DNA-binding</keyword>
<reference evidence="10 12" key="2">
    <citation type="journal article" date="2013" name="Nature">
        <title>Insights into bilaterian evolution from three spiralian genomes.</title>
        <authorList>
            <person name="Simakov O."/>
            <person name="Marletaz F."/>
            <person name="Cho S.J."/>
            <person name="Edsinger-Gonzales E."/>
            <person name="Havlak P."/>
            <person name="Hellsten U."/>
            <person name="Kuo D.H."/>
            <person name="Larsson T."/>
            <person name="Lv J."/>
            <person name="Arendt D."/>
            <person name="Savage R."/>
            <person name="Osoegawa K."/>
            <person name="de Jong P."/>
            <person name="Grimwood J."/>
            <person name="Chapman J.A."/>
            <person name="Shapiro H."/>
            <person name="Aerts A."/>
            <person name="Otillar R.P."/>
            <person name="Terry A.Y."/>
            <person name="Boore J.L."/>
            <person name="Grigoriev I.V."/>
            <person name="Lindberg D.R."/>
            <person name="Seaver E.C."/>
            <person name="Weisblat D.A."/>
            <person name="Putnam N.H."/>
            <person name="Rokhsar D.S."/>
        </authorList>
    </citation>
    <scope>NUCLEOTIDE SEQUENCE</scope>
    <source>
        <strain evidence="10 12">I ESC-2004</strain>
    </source>
</reference>
<dbReference type="GO" id="GO:0005634">
    <property type="term" value="C:nucleus"/>
    <property type="evidence" value="ECO:0007669"/>
    <property type="project" value="UniProtKB-SubCell"/>
</dbReference>
<reference evidence="11" key="3">
    <citation type="submission" date="2015-06" db="UniProtKB">
        <authorList>
            <consortium name="EnsemblMetazoa"/>
        </authorList>
    </citation>
    <scope>IDENTIFICATION</scope>
</reference>
<feature type="compositionally biased region" description="Polar residues" evidence="8">
    <location>
        <begin position="282"/>
        <end position="295"/>
    </location>
</feature>
<dbReference type="InterPro" id="IPR017970">
    <property type="entry name" value="Homeobox_CS"/>
</dbReference>
<feature type="DNA-binding region" description="Homeobox" evidence="6">
    <location>
        <begin position="220"/>
        <end position="279"/>
    </location>
</feature>
<organism evidence="10">
    <name type="scientific">Capitella teleta</name>
    <name type="common">Polychaete worm</name>
    <dbReference type="NCBI Taxonomy" id="283909"/>
    <lineage>
        <taxon>Eukaryota</taxon>
        <taxon>Metazoa</taxon>
        <taxon>Spiralia</taxon>
        <taxon>Lophotrochozoa</taxon>
        <taxon>Annelida</taxon>
        <taxon>Polychaeta</taxon>
        <taxon>Sedentaria</taxon>
        <taxon>Scolecida</taxon>
        <taxon>Capitellidae</taxon>
        <taxon>Capitella</taxon>
    </lineage>
</organism>
<protein>
    <submittedName>
        <fullName evidence="11">Labial hox protein</fullName>
    </submittedName>
</protein>
<sequence>MAGEYTLCNLDNHTYTSPYNGTEGANYNGYTGAEYGVHHGAGPGPPGASLELHSPAGLGYGEAGGMCDGEPAHSQAVFLHSDGQGYGAIACGGGSSAPQQHQGYPAPHAGYYGHGMTFNGGIADMPPHGLHSNGGYLGYPDPTNCNPLLGNPNASNTGYCLSPHEHVGLSSSPGSDQGPVTTYKWMTVKRGTPKTSNTAYNHPNAKAPGAGDFSVFAGQPNMGRTNFTNKQLTELEKEFHFNKYLTRARRIEIAASLGLNETQVKIWFQNRRMKQKKRLKENTSTTPVSDSSQDGISGDLNEEAS</sequence>
<evidence type="ECO:0000256" key="6">
    <source>
        <dbReference type="PROSITE-ProRule" id="PRU00108"/>
    </source>
</evidence>
<dbReference type="EMBL" id="KB310318">
    <property type="protein sequence ID" value="ELT91875.1"/>
    <property type="molecule type" value="Genomic_DNA"/>
</dbReference>
<evidence type="ECO:0000313" key="12">
    <source>
        <dbReference type="Proteomes" id="UP000014760"/>
    </source>
</evidence>
<evidence type="ECO:0000259" key="9">
    <source>
        <dbReference type="PROSITE" id="PS50071"/>
    </source>
</evidence>
<dbReference type="HOGENOM" id="CLU_912893_0_0_1"/>
<keyword evidence="4 6" id="KW-0371">Homeobox</keyword>
<evidence type="ECO:0000256" key="1">
    <source>
        <dbReference type="ARBA" id="ARBA00004123"/>
    </source>
</evidence>
<dbReference type="Pfam" id="PF00046">
    <property type="entry name" value="Homeodomain"/>
    <property type="match status" value="1"/>
</dbReference>
<dbReference type="STRING" id="283909.R7TLA0"/>
<evidence type="ECO:0000256" key="7">
    <source>
        <dbReference type="RuleBase" id="RU000682"/>
    </source>
</evidence>
<dbReference type="OrthoDB" id="6159439at2759"/>
<evidence type="ECO:0000256" key="8">
    <source>
        <dbReference type="SAM" id="MobiDB-lite"/>
    </source>
</evidence>
<dbReference type="InterPro" id="IPR009057">
    <property type="entry name" value="Homeodomain-like_sf"/>
</dbReference>
<dbReference type="PANTHER" id="PTHR45946:SF4">
    <property type="entry name" value="HOMEOBOX PROTEIN ROUGH-RELATED"/>
    <property type="match status" value="1"/>
</dbReference>
<evidence type="ECO:0000313" key="10">
    <source>
        <dbReference type="EMBL" id="ELT91875.1"/>
    </source>
</evidence>
<proteinExistence type="predicted"/>
<evidence type="ECO:0000256" key="5">
    <source>
        <dbReference type="ARBA" id="ARBA00023242"/>
    </source>
</evidence>
<dbReference type="SUPFAM" id="SSF46689">
    <property type="entry name" value="Homeodomain-like"/>
    <property type="match status" value="1"/>
</dbReference>
<feature type="region of interest" description="Disordered" evidence="8">
    <location>
        <begin position="273"/>
        <end position="305"/>
    </location>
</feature>
<dbReference type="InterPro" id="IPR000047">
    <property type="entry name" value="HTH_motif"/>
</dbReference>
<keyword evidence="2" id="KW-0217">Developmental protein</keyword>
<dbReference type="InterPro" id="IPR020479">
    <property type="entry name" value="HD_metazoa"/>
</dbReference>
<dbReference type="PROSITE" id="PS00027">
    <property type="entry name" value="HOMEOBOX_1"/>
    <property type="match status" value="1"/>
</dbReference>
<dbReference type="FunFam" id="1.10.10.60:FF:000113">
    <property type="entry name" value="homeobox protein Hox-B1"/>
    <property type="match status" value="1"/>
</dbReference>
<dbReference type="EnsemblMetazoa" id="CapteT219807">
    <property type="protein sequence ID" value="CapteP219807"/>
    <property type="gene ID" value="CapteG219807"/>
</dbReference>
<dbReference type="AlphaFoldDB" id="R7TLA0"/>
<evidence type="ECO:0000256" key="4">
    <source>
        <dbReference type="ARBA" id="ARBA00023155"/>
    </source>
</evidence>
<dbReference type="CDD" id="cd00086">
    <property type="entry name" value="homeodomain"/>
    <property type="match status" value="1"/>
</dbReference>
<evidence type="ECO:0000256" key="3">
    <source>
        <dbReference type="ARBA" id="ARBA00023125"/>
    </source>
</evidence>
<keyword evidence="5 6" id="KW-0539">Nucleus</keyword>